<dbReference type="Proteomes" id="UP001596417">
    <property type="component" value="Unassembled WGS sequence"/>
</dbReference>
<dbReference type="RefSeq" id="WP_248903732.1">
    <property type="nucleotide sequence ID" value="NZ_CP109979.1"/>
</dbReference>
<reference evidence="1 2" key="1">
    <citation type="journal article" date="2019" name="Int. J. Syst. Evol. Microbiol.">
        <title>The Global Catalogue of Microorganisms (GCM) 10K type strain sequencing project: providing services to taxonomists for standard genome sequencing and annotation.</title>
        <authorList>
            <consortium name="The Broad Institute Genomics Platform"/>
            <consortium name="The Broad Institute Genome Sequencing Center for Infectious Disease"/>
            <person name="Wu L."/>
            <person name="Ma J."/>
        </authorList>
    </citation>
    <scope>NUCLEOTIDE SEQUENCE [LARGE SCALE GENOMIC DNA]</scope>
    <source>
        <strain evidence="1 2">RDMS1</strain>
    </source>
</reference>
<comment type="caution">
    <text evidence="1">The sequence shown here is derived from an EMBL/GenBank/DDBJ whole genome shotgun (WGS) entry which is preliminary data.</text>
</comment>
<proteinExistence type="predicted"/>
<dbReference type="GeneID" id="76201620"/>
<name>A0ABD5YRN5_9EURY</name>
<evidence type="ECO:0000313" key="1">
    <source>
        <dbReference type="EMBL" id="MFC7191833.1"/>
    </source>
</evidence>
<dbReference type="AlphaFoldDB" id="A0ABD5YRN5"/>
<sequence length="57" mass="6520">MNIVTALRRELTNTTPTERSPYKCGGCGMRFELQRHVCPACGGYTIERTEWPCLSER</sequence>
<dbReference type="EMBL" id="JBHTAX010000001">
    <property type="protein sequence ID" value="MFC7191833.1"/>
    <property type="molecule type" value="Genomic_DNA"/>
</dbReference>
<gene>
    <name evidence="1" type="ORF">ACFQL7_19975</name>
</gene>
<evidence type="ECO:0000313" key="2">
    <source>
        <dbReference type="Proteomes" id="UP001596417"/>
    </source>
</evidence>
<keyword evidence="2" id="KW-1185">Reference proteome</keyword>
<organism evidence="1 2">
    <name type="scientific">Halocatena marina</name>
    <dbReference type="NCBI Taxonomy" id="2934937"/>
    <lineage>
        <taxon>Archaea</taxon>
        <taxon>Methanobacteriati</taxon>
        <taxon>Methanobacteriota</taxon>
        <taxon>Stenosarchaea group</taxon>
        <taxon>Halobacteria</taxon>
        <taxon>Halobacteriales</taxon>
        <taxon>Natronomonadaceae</taxon>
        <taxon>Halocatena</taxon>
    </lineage>
</organism>
<evidence type="ECO:0008006" key="3">
    <source>
        <dbReference type="Google" id="ProtNLM"/>
    </source>
</evidence>
<accession>A0ABD5YRN5</accession>
<protein>
    <recommendedName>
        <fullName evidence="3">DUF35 domain-containing protein</fullName>
    </recommendedName>
</protein>